<dbReference type="GO" id="GO:0004143">
    <property type="term" value="F:ATP-dependent diacylglycerol kinase activity"/>
    <property type="evidence" value="ECO:0007669"/>
    <property type="project" value="InterPro"/>
</dbReference>
<keyword evidence="1" id="KW-0472">Membrane</keyword>
<reference evidence="2" key="1">
    <citation type="journal article" date="2022" name="Syst. Appl. Microbiol.">
        <title>Natronocalculus amylovorans gen. nov., sp. nov., and Natranaeroarchaeum aerophilus sp. nov., dominant culturable amylolytic natronoarchaea from hypersaline soda lakes in southwestern Siberia.</title>
        <authorList>
            <person name="Sorokin D.Y."/>
            <person name="Elcheninov A.G."/>
            <person name="Khizhniak T.V."/>
            <person name="Koenen M."/>
            <person name="Bale N.J."/>
            <person name="Damste J.S.S."/>
            <person name="Kublanov I.V."/>
        </authorList>
    </citation>
    <scope>NUCLEOTIDE SEQUENCE</scope>
    <source>
        <strain evidence="2">AArc-St2</strain>
    </source>
</reference>
<dbReference type="AlphaFoldDB" id="A0AAE3FVI7"/>
<evidence type="ECO:0000313" key="2">
    <source>
        <dbReference type="EMBL" id="MCL9816098.1"/>
    </source>
</evidence>
<feature type="transmembrane region" description="Helical" evidence="1">
    <location>
        <begin position="74"/>
        <end position="102"/>
    </location>
</feature>
<evidence type="ECO:0000313" key="3">
    <source>
        <dbReference type="Proteomes" id="UP001203207"/>
    </source>
</evidence>
<keyword evidence="2" id="KW-0418">Kinase</keyword>
<evidence type="ECO:0000256" key="1">
    <source>
        <dbReference type="SAM" id="Phobius"/>
    </source>
</evidence>
<sequence length="207" mass="21732">MSLELGRRVVHASGVGIPLLYLLNLATWTQVRYVLLLATAIVFILEFLRLGVGLNHRIYDELTREYEQESIAGYALYMISMSAVGLMFTPVVAIPAMLMLSIGDPISGMLGSNGPHEHKAPQVWIAMSIVCFTLAAVIVVPAVGGFIAVLAAALGAVAAAIADGIKPIIRGIPVDDNLTIPPAGALGIAIVLWLGGVGPVVDPVVPF</sequence>
<protein>
    <submittedName>
        <fullName evidence="2">Dolichol kinase</fullName>
    </submittedName>
</protein>
<dbReference type="Proteomes" id="UP001203207">
    <property type="component" value="Unassembled WGS sequence"/>
</dbReference>
<keyword evidence="2" id="KW-0808">Transferase</keyword>
<feature type="transmembrane region" description="Helical" evidence="1">
    <location>
        <begin position="6"/>
        <end position="26"/>
    </location>
</feature>
<accession>A0AAE3FVI7</accession>
<feature type="transmembrane region" description="Helical" evidence="1">
    <location>
        <begin position="177"/>
        <end position="201"/>
    </location>
</feature>
<dbReference type="InterPro" id="IPR037997">
    <property type="entry name" value="Dgk1-like"/>
</dbReference>
<comment type="caution">
    <text evidence="2">The sequence shown here is derived from an EMBL/GenBank/DDBJ whole genome shotgun (WGS) entry which is preliminary data.</text>
</comment>
<dbReference type="PANTHER" id="PTHR31303:SF1">
    <property type="entry name" value="CTP-DEPENDENT DIACYLGLYCEROL KINASE 1"/>
    <property type="match status" value="1"/>
</dbReference>
<proteinExistence type="predicted"/>
<gene>
    <name evidence="2" type="ORF">AArcSt2_03995</name>
</gene>
<feature type="transmembrane region" description="Helical" evidence="1">
    <location>
        <begin position="123"/>
        <end position="140"/>
    </location>
</feature>
<name>A0AAE3FVI7_9EURY</name>
<keyword evidence="1" id="KW-0812">Transmembrane</keyword>
<dbReference type="PANTHER" id="PTHR31303">
    <property type="entry name" value="CTP-DEPENDENT DIACYLGLYCEROL KINASE 1"/>
    <property type="match status" value="1"/>
</dbReference>
<keyword evidence="3" id="KW-1185">Reference proteome</keyword>
<keyword evidence="1" id="KW-1133">Transmembrane helix</keyword>
<feature type="transmembrane region" description="Helical" evidence="1">
    <location>
        <begin position="33"/>
        <end position="54"/>
    </location>
</feature>
<organism evidence="2 3">
    <name type="scientific">Natronocalculus amylovorans</name>
    <dbReference type="NCBI Taxonomy" id="2917812"/>
    <lineage>
        <taxon>Archaea</taxon>
        <taxon>Methanobacteriati</taxon>
        <taxon>Methanobacteriota</taxon>
        <taxon>Stenosarchaea group</taxon>
        <taxon>Halobacteria</taxon>
        <taxon>Halobacteriales</taxon>
        <taxon>Haloferacaceae</taxon>
        <taxon>Natronocalculus</taxon>
    </lineage>
</organism>
<reference evidence="2" key="2">
    <citation type="submission" date="2022-02" db="EMBL/GenBank/DDBJ databases">
        <authorList>
            <person name="Elcheninov A.G."/>
            <person name="Sorokin D.Y."/>
            <person name="Kublanov I.V."/>
        </authorList>
    </citation>
    <scope>NUCLEOTIDE SEQUENCE</scope>
    <source>
        <strain evidence="2">AArc-St2</strain>
    </source>
</reference>
<dbReference type="EMBL" id="JAKRVX010000001">
    <property type="protein sequence ID" value="MCL9816098.1"/>
    <property type="molecule type" value="Genomic_DNA"/>
</dbReference>
<dbReference type="RefSeq" id="WP_250583047.1">
    <property type="nucleotide sequence ID" value="NZ_JAKRVX010000001.1"/>
</dbReference>